<evidence type="ECO:0000313" key="3">
    <source>
        <dbReference type="Proteomes" id="UP001066276"/>
    </source>
</evidence>
<feature type="region of interest" description="Disordered" evidence="1">
    <location>
        <begin position="207"/>
        <end position="226"/>
    </location>
</feature>
<name>A0AAV7PQH1_PLEWA</name>
<dbReference type="AlphaFoldDB" id="A0AAV7PQH1"/>
<organism evidence="2 3">
    <name type="scientific">Pleurodeles waltl</name>
    <name type="common">Iberian ribbed newt</name>
    <dbReference type="NCBI Taxonomy" id="8319"/>
    <lineage>
        <taxon>Eukaryota</taxon>
        <taxon>Metazoa</taxon>
        <taxon>Chordata</taxon>
        <taxon>Craniata</taxon>
        <taxon>Vertebrata</taxon>
        <taxon>Euteleostomi</taxon>
        <taxon>Amphibia</taxon>
        <taxon>Batrachia</taxon>
        <taxon>Caudata</taxon>
        <taxon>Salamandroidea</taxon>
        <taxon>Salamandridae</taxon>
        <taxon>Pleurodelinae</taxon>
        <taxon>Pleurodeles</taxon>
    </lineage>
</organism>
<feature type="region of interest" description="Disordered" evidence="1">
    <location>
        <begin position="20"/>
        <end position="87"/>
    </location>
</feature>
<evidence type="ECO:0000313" key="2">
    <source>
        <dbReference type="EMBL" id="KAJ1127715.1"/>
    </source>
</evidence>
<accession>A0AAV7PQH1</accession>
<reference evidence="2" key="1">
    <citation type="journal article" date="2022" name="bioRxiv">
        <title>Sequencing and chromosome-scale assembly of the giantPleurodeles waltlgenome.</title>
        <authorList>
            <person name="Brown T."/>
            <person name="Elewa A."/>
            <person name="Iarovenko S."/>
            <person name="Subramanian E."/>
            <person name="Araus A.J."/>
            <person name="Petzold A."/>
            <person name="Susuki M."/>
            <person name="Suzuki K.-i.T."/>
            <person name="Hayashi T."/>
            <person name="Toyoda A."/>
            <person name="Oliveira C."/>
            <person name="Osipova E."/>
            <person name="Leigh N.D."/>
            <person name="Simon A."/>
            <person name="Yun M.H."/>
        </authorList>
    </citation>
    <scope>NUCLEOTIDE SEQUENCE</scope>
    <source>
        <strain evidence="2">20211129_DDA</strain>
        <tissue evidence="2">Liver</tissue>
    </source>
</reference>
<gene>
    <name evidence="2" type="ORF">NDU88_006108</name>
</gene>
<comment type="caution">
    <text evidence="2">The sequence shown here is derived from an EMBL/GenBank/DDBJ whole genome shotgun (WGS) entry which is preliminary data.</text>
</comment>
<protein>
    <submittedName>
        <fullName evidence="2">Uncharacterized protein</fullName>
    </submittedName>
</protein>
<feature type="region of interest" description="Disordered" evidence="1">
    <location>
        <begin position="103"/>
        <end position="133"/>
    </location>
</feature>
<sequence length="226" mass="24939">MGTSPLLIRGREAELAWSRKAAGRHRSIGSKAECSTPERERTGSWASHEGAAVWEGSAAAHPFSPGGWAGKIRAPVEEPEKESQRRRGELLCRKVARQHTAEYAPFSLPVGRNRERPGRRRGERGEGRRSYRAGQSVARQCVLLSPRPTAHKDSTCIVDAPGVRRGPWCGEVEVEARNAAQASLLLPLTWGLGELNWAELGRLGQTVEGSHRQQRKRSAGPMEMRQ</sequence>
<evidence type="ECO:0000256" key="1">
    <source>
        <dbReference type="SAM" id="MobiDB-lite"/>
    </source>
</evidence>
<feature type="compositionally biased region" description="Basic and acidic residues" evidence="1">
    <location>
        <begin position="74"/>
        <end position="87"/>
    </location>
</feature>
<dbReference type="Proteomes" id="UP001066276">
    <property type="component" value="Chromosome 7"/>
</dbReference>
<proteinExistence type="predicted"/>
<dbReference type="EMBL" id="JANPWB010000011">
    <property type="protein sequence ID" value="KAJ1127715.1"/>
    <property type="molecule type" value="Genomic_DNA"/>
</dbReference>
<keyword evidence="3" id="KW-1185">Reference proteome</keyword>